<dbReference type="CDD" id="cd04056">
    <property type="entry name" value="Peptidases_S53"/>
    <property type="match status" value="1"/>
</dbReference>
<dbReference type="Gene3D" id="3.40.50.200">
    <property type="entry name" value="Peptidase S8/S53 domain"/>
    <property type="match status" value="1"/>
</dbReference>
<name>A0A5M9JK55_MONFR</name>
<accession>A0A5M9JK55</accession>
<dbReference type="GO" id="GO:0046872">
    <property type="term" value="F:metal ion binding"/>
    <property type="evidence" value="ECO:0007669"/>
    <property type="project" value="UniProtKB-UniRule"/>
</dbReference>
<dbReference type="AlphaFoldDB" id="A0A5M9JK55"/>
<dbReference type="PANTHER" id="PTHR14218:SF19">
    <property type="entry name" value="SERINE PROTEASE AORO, PUTATIVE (AFU_ORTHOLOGUE AFUA_6G10250)-RELATED"/>
    <property type="match status" value="1"/>
</dbReference>
<reference evidence="11 12" key="1">
    <citation type="submission" date="2019-06" db="EMBL/GenBank/DDBJ databases">
        <title>Genome Sequence of the Brown Rot Fungal Pathogen Monilinia fructicola.</title>
        <authorList>
            <person name="De Miccolis Angelini R.M."/>
            <person name="Landi L."/>
            <person name="Abate D."/>
            <person name="Pollastro S."/>
            <person name="Romanazzi G."/>
            <person name="Faretra F."/>
        </authorList>
    </citation>
    <scope>NUCLEOTIDE SEQUENCE [LARGE SCALE GENOMIC DNA]</scope>
    <source>
        <strain evidence="11 12">Mfrc123</strain>
    </source>
</reference>
<feature type="binding site" evidence="8">
    <location>
        <position position="627"/>
    </location>
    <ligand>
        <name>Ca(2+)</name>
        <dbReference type="ChEBI" id="CHEBI:29108"/>
    </ligand>
</feature>
<keyword evidence="3 8" id="KW-0479">Metal-binding</keyword>
<evidence type="ECO:0000256" key="9">
    <source>
        <dbReference type="SAM" id="SignalP"/>
    </source>
</evidence>
<dbReference type="GO" id="GO:0005576">
    <property type="term" value="C:extracellular region"/>
    <property type="evidence" value="ECO:0007669"/>
    <property type="project" value="UniProtKB-SubCell"/>
</dbReference>
<keyword evidence="2 8" id="KW-0645">Protease</keyword>
<keyword evidence="9" id="KW-0732">Signal</keyword>
<dbReference type="InterPro" id="IPR030400">
    <property type="entry name" value="Sedolisin_dom"/>
</dbReference>
<protein>
    <recommendedName>
        <fullName evidence="10">Peptidase S53 domain-containing protein</fullName>
    </recommendedName>
</protein>
<dbReference type="InterPro" id="IPR015366">
    <property type="entry name" value="S53_propep"/>
</dbReference>
<feature type="domain" description="Peptidase S53" evidence="10">
    <location>
        <begin position="235"/>
        <end position="667"/>
    </location>
</feature>
<evidence type="ECO:0000313" key="12">
    <source>
        <dbReference type="Proteomes" id="UP000322873"/>
    </source>
</evidence>
<gene>
    <name evidence="11" type="ORF">EYC84_008590</name>
</gene>
<comment type="cofactor">
    <cofactor evidence="8">
        <name>Ca(2+)</name>
        <dbReference type="ChEBI" id="CHEBI:29108"/>
    </cofactor>
    <text evidence="8">Binds 1 Ca(2+) ion per subunit.</text>
</comment>
<keyword evidence="7" id="KW-0865">Zymogen</keyword>
<keyword evidence="5 8" id="KW-0720">Serine protease</keyword>
<evidence type="ECO:0000259" key="10">
    <source>
        <dbReference type="PROSITE" id="PS51695"/>
    </source>
</evidence>
<dbReference type="Pfam" id="PF09286">
    <property type="entry name" value="Pro-kuma_activ"/>
    <property type="match status" value="1"/>
</dbReference>
<comment type="subcellular location">
    <subcellularLocation>
        <location evidence="1">Secreted</location>
        <location evidence="1">Extracellular space</location>
    </subcellularLocation>
</comment>
<dbReference type="SUPFAM" id="SSF52743">
    <property type="entry name" value="Subtilisin-like"/>
    <property type="match status" value="1"/>
</dbReference>
<feature type="binding site" evidence="8">
    <location>
        <position position="645"/>
    </location>
    <ligand>
        <name>Ca(2+)</name>
        <dbReference type="ChEBI" id="CHEBI:29108"/>
    </ligand>
</feature>
<evidence type="ECO:0000256" key="3">
    <source>
        <dbReference type="ARBA" id="ARBA00022723"/>
    </source>
</evidence>
<feature type="active site" description="Charge relay system" evidence="8">
    <location>
        <position position="585"/>
    </location>
</feature>
<dbReference type="EMBL" id="VICG01000010">
    <property type="protein sequence ID" value="KAA8568202.1"/>
    <property type="molecule type" value="Genomic_DNA"/>
</dbReference>
<evidence type="ECO:0000256" key="8">
    <source>
        <dbReference type="PROSITE-ProRule" id="PRU01032"/>
    </source>
</evidence>
<evidence type="ECO:0000256" key="6">
    <source>
        <dbReference type="ARBA" id="ARBA00022837"/>
    </source>
</evidence>
<comment type="caution">
    <text evidence="11">The sequence shown here is derived from an EMBL/GenBank/DDBJ whole genome shotgun (WGS) entry which is preliminary data.</text>
</comment>
<organism evidence="11 12">
    <name type="scientific">Monilinia fructicola</name>
    <name type="common">Brown rot fungus</name>
    <name type="synonym">Ciboria fructicola</name>
    <dbReference type="NCBI Taxonomy" id="38448"/>
    <lineage>
        <taxon>Eukaryota</taxon>
        <taxon>Fungi</taxon>
        <taxon>Dikarya</taxon>
        <taxon>Ascomycota</taxon>
        <taxon>Pezizomycotina</taxon>
        <taxon>Leotiomycetes</taxon>
        <taxon>Helotiales</taxon>
        <taxon>Sclerotiniaceae</taxon>
        <taxon>Monilinia</taxon>
    </lineage>
</organism>
<dbReference type="Proteomes" id="UP000322873">
    <property type="component" value="Unassembled WGS sequence"/>
</dbReference>
<dbReference type="InterPro" id="IPR050819">
    <property type="entry name" value="Tripeptidyl-peptidase_I"/>
</dbReference>
<evidence type="ECO:0000256" key="5">
    <source>
        <dbReference type="ARBA" id="ARBA00022825"/>
    </source>
</evidence>
<proteinExistence type="predicted"/>
<dbReference type="SMART" id="SM00944">
    <property type="entry name" value="Pro-kuma_activ"/>
    <property type="match status" value="1"/>
</dbReference>
<keyword evidence="4 8" id="KW-0378">Hydrolase</keyword>
<dbReference type="CDD" id="cd11377">
    <property type="entry name" value="Pro-peptidase_S53"/>
    <property type="match status" value="1"/>
</dbReference>
<dbReference type="GO" id="GO:0008240">
    <property type="term" value="F:tripeptidyl-peptidase activity"/>
    <property type="evidence" value="ECO:0007669"/>
    <property type="project" value="TreeGrafter"/>
</dbReference>
<dbReference type="SUPFAM" id="SSF54897">
    <property type="entry name" value="Protease propeptides/inhibitors"/>
    <property type="match status" value="1"/>
</dbReference>
<evidence type="ECO:0000256" key="4">
    <source>
        <dbReference type="ARBA" id="ARBA00022801"/>
    </source>
</evidence>
<sequence>MHFSHFASVALIVPAIIAAALPGADSLSSRSALVLHEKRHAPRTRWVKRDRITGETLLPVRIGLAQRNLEKGHDLLMDVSHPKSSNYGKHWTAEQVDEMFAPSEETIDIVRNWLIDSGIAASRIVHSDTKGWYAFDATTIELESLLNAKYYTYEHSSTDEIAAACDEYHLPAYVQPHVDYITPGVKLISTKKGRASKRSMTIGKGKSLVPLRQRKSPVKPHSQNNSSSLARCDEIITPECVRALYKIPIGSKADPSNAMGIWEEGDFYDQEDLDLFFANFTPNIPQGTHPIHNFVDGAKAPVNVSEGGGESTLDFELAYPLVHPQKLVLYQTDDFNYSMENTLKGAFNTFLDAIDGSYCTYSAYGETGNDPVLDPVYPNPAENGYKGELMCGVYKPTNVVSISYGQAEIDLPEYYMKRQCNEYLKLGLQGHTFLFSSGDYGVGGSPGDATDSGCLGPNETIFNPQFPVNCPYVTSVGATKVNPGRTVFEPEGTPYDPSRNASRPAYTSGGGFSNVYAIPDYQKEALATYFANHNPPYAYYEGNASFGANGGVYNRAGRGIPDVAANGDNIATFLNGKFVLNGGTSASTPIFASVINLINEERLALGKSTVGFINPVLYSNPQVLNDITNGSNPNCGTDGFSAVPGWDPVTGLGTPNYPKLLELFLDLPNEGGGNNQQTSFEHLQFNDAHTGFRSSPESSFTKPILQTLQ</sequence>
<feature type="chain" id="PRO_5024355097" description="Peptidase S53 domain-containing protein" evidence="9">
    <location>
        <begin position="27"/>
        <end position="709"/>
    </location>
</feature>
<feature type="binding site" evidence="8">
    <location>
        <position position="647"/>
    </location>
    <ligand>
        <name>Ca(2+)</name>
        <dbReference type="ChEBI" id="CHEBI:29108"/>
    </ligand>
</feature>
<feature type="binding site" evidence="8">
    <location>
        <position position="626"/>
    </location>
    <ligand>
        <name>Ca(2+)</name>
        <dbReference type="ChEBI" id="CHEBI:29108"/>
    </ligand>
</feature>
<feature type="active site" description="Charge relay system" evidence="8">
    <location>
        <position position="310"/>
    </location>
</feature>
<feature type="signal peptide" evidence="9">
    <location>
        <begin position="1"/>
        <end position="26"/>
    </location>
</feature>
<keyword evidence="6 8" id="KW-0106">Calcium</keyword>
<feature type="active site" description="Charge relay system" evidence="8">
    <location>
        <position position="314"/>
    </location>
</feature>
<keyword evidence="12" id="KW-1185">Reference proteome</keyword>
<evidence type="ECO:0000256" key="1">
    <source>
        <dbReference type="ARBA" id="ARBA00004239"/>
    </source>
</evidence>
<evidence type="ECO:0000313" key="11">
    <source>
        <dbReference type="EMBL" id="KAA8568202.1"/>
    </source>
</evidence>
<evidence type="ECO:0000256" key="7">
    <source>
        <dbReference type="ARBA" id="ARBA00023145"/>
    </source>
</evidence>
<dbReference type="PROSITE" id="PS51695">
    <property type="entry name" value="SEDOLISIN"/>
    <property type="match status" value="1"/>
</dbReference>
<evidence type="ECO:0000256" key="2">
    <source>
        <dbReference type="ARBA" id="ARBA00022670"/>
    </source>
</evidence>
<dbReference type="GO" id="GO:0004252">
    <property type="term" value="F:serine-type endopeptidase activity"/>
    <property type="evidence" value="ECO:0007669"/>
    <property type="project" value="UniProtKB-UniRule"/>
</dbReference>
<dbReference type="InterPro" id="IPR036852">
    <property type="entry name" value="Peptidase_S8/S53_dom_sf"/>
</dbReference>
<dbReference type="GO" id="GO:0006508">
    <property type="term" value="P:proteolysis"/>
    <property type="evidence" value="ECO:0007669"/>
    <property type="project" value="UniProtKB-KW"/>
</dbReference>
<dbReference type="VEuPathDB" id="FungiDB:MFRU_034g00470"/>
<dbReference type="PANTHER" id="PTHR14218">
    <property type="entry name" value="PROTEASE S8 TRIPEPTIDYL PEPTIDASE I CLN2"/>
    <property type="match status" value="1"/>
</dbReference>